<reference evidence="9 10" key="1">
    <citation type="submission" date="2019-12" db="EMBL/GenBank/DDBJ databases">
        <authorList>
            <person name="Alioto T."/>
            <person name="Alioto T."/>
            <person name="Gomez Garrido J."/>
        </authorList>
    </citation>
    <scope>NUCLEOTIDE SEQUENCE [LARGE SCALE GENOMIC DNA]</scope>
</reference>
<dbReference type="GO" id="GO:0005634">
    <property type="term" value="C:nucleus"/>
    <property type="evidence" value="ECO:0007669"/>
    <property type="project" value="UniProtKB-SubCell"/>
</dbReference>
<keyword evidence="10" id="KW-1185">Reference proteome</keyword>
<accession>A0A8S0RL44</accession>
<dbReference type="PANTHER" id="PTHR31194">
    <property type="entry name" value="SHN SHINE , DNA BINDING / TRANSCRIPTION FACTOR"/>
    <property type="match status" value="1"/>
</dbReference>
<evidence type="ECO:0000259" key="8">
    <source>
        <dbReference type="PROSITE" id="PS51032"/>
    </source>
</evidence>
<protein>
    <submittedName>
        <fullName evidence="9">Ethylene-responsive transcription factor RAP2-12-like</fullName>
    </submittedName>
</protein>
<evidence type="ECO:0000256" key="2">
    <source>
        <dbReference type="ARBA" id="ARBA00023015"/>
    </source>
</evidence>
<dbReference type="GO" id="GO:0003677">
    <property type="term" value="F:DNA binding"/>
    <property type="evidence" value="ECO:0007669"/>
    <property type="project" value="UniProtKB-KW"/>
</dbReference>
<dbReference type="FunFam" id="3.30.730.10:FF:000005">
    <property type="entry name" value="ethylene-responsive transcription factor RAP2-11"/>
    <property type="match status" value="1"/>
</dbReference>
<evidence type="ECO:0000256" key="1">
    <source>
        <dbReference type="ARBA" id="ARBA00004123"/>
    </source>
</evidence>
<sequence length="314" mass="34801">MKQAPRSDEGARGRRKASSRGHHKFVGVRQRPSGRWVAEIKDSLQKVRLWLGTFDTAEDAARAYDNAARQLRGANARTNFELPSDSSMLENSEPFSFDAMCRTEEPEGLVGALKAKLFKQKSSRMFNQNSSSSNMQFSLPGISLPNSSKIRQSSATMPAVNPILSCSAPGAAAISTQLEPAHHHHHNHWHDQIESIRMQESQLGTTPGWPTENKLPGTSDMSFVHQDPSLINTAKNGAWPASHINQAALDLSYTSYPLGELLRNDKRKGDIVQESGSTSWVSPLDQNVYYENNNWVNCANVIWDPDLYVDSVLG</sequence>
<feature type="region of interest" description="Disordered" evidence="7">
    <location>
        <begin position="1"/>
        <end position="28"/>
    </location>
</feature>
<feature type="compositionally biased region" description="Basic residues" evidence="7">
    <location>
        <begin position="13"/>
        <end position="26"/>
    </location>
</feature>
<evidence type="ECO:0000256" key="5">
    <source>
        <dbReference type="ARBA" id="ARBA00023242"/>
    </source>
</evidence>
<comment type="similarity">
    <text evidence="6">Belongs to the AP2/ERF transcription factor family. ERF subfamily.</text>
</comment>
<dbReference type="InterPro" id="IPR036955">
    <property type="entry name" value="AP2/ERF_dom_sf"/>
</dbReference>
<proteinExistence type="inferred from homology"/>
<comment type="subcellular location">
    <subcellularLocation>
        <location evidence="1">Nucleus</location>
    </subcellularLocation>
</comment>
<keyword evidence="2" id="KW-0805">Transcription regulation</keyword>
<dbReference type="InterPro" id="IPR016177">
    <property type="entry name" value="DNA-bd_dom_sf"/>
</dbReference>
<dbReference type="SUPFAM" id="SSF54171">
    <property type="entry name" value="DNA-binding domain"/>
    <property type="match status" value="1"/>
</dbReference>
<dbReference type="CDD" id="cd00018">
    <property type="entry name" value="AP2"/>
    <property type="match status" value="1"/>
</dbReference>
<gene>
    <name evidence="9" type="ORF">OLEA9_A089415</name>
</gene>
<evidence type="ECO:0000256" key="4">
    <source>
        <dbReference type="ARBA" id="ARBA00023163"/>
    </source>
</evidence>
<feature type="compositionally biased region" description="Basic and acidic residues" evidence="7">
    <location>
        <begin position="1"/>
        <end position="12"/>
    </location>
</feature>
<keyword evidence="4" id="KW-0804">Transcription</keyword>
<evidence type="ECO:0000256" key="6">
    <source>
        <dbReference type="ARBA" id="ARBA00024343"/>
    </source>
</evidence>
<dbReference type="PRINTS" id="PR00367">
    <property type="entry name" value="ETHRSPELEMNT"/>
</dbReference>
<dbReference type="Gene3D" id="3.30.730.10">
    <property type="entry name" value="AP2/ERF domain"/>
    <property type="match status" value="1"/>
</dbReference>
<dbReference type="OrthoDB" id="773121at2759"/>
<dbReference type="Gramene" id="OE9A089415T1">
    <property type="protein sequence ID" value="OE9A089415C1"/>
    <property type="gene ID" value="OE9A089415"/>
</dbReference>
<dbReference type="SMART" id="SM00380">
    <property type="entry name" value="AP2"/>
    <property type="match status" value="1"/>
</dbReference>
<name>A0A8S0RL44_OLEEU</name>
<keyword evidence="5" id="KW-0539">Nucleus</keyword>
<keyword evidence="3" id="KW-0238">DNA-binding</keyword>
<dbReference type="Proteomes" id="UP000594638">
    <property type="component" value="Unassembled WGS sequence"/>
</dbReference>
<evidence type="ECO:0000256" key="7">
    <source>
        <dbReference type="SAM" id="MobiDB-lite"/>
    </source>
</evidence>
<comment type="caution">
    <text evidence="9">The sequence shown here is derived from an EMBL/GenBank/DDBJ whole genome shotgun (WGS) entry which is preliminary data.</text>
</comment>
<dbReference type="EMBL" id="CACTIH010003649">
    <property type="protein sequence ID" value="CAA2980541.1"/>
    <property type="molecule type" value="Genomic_DNA"/>
</dbReference>
<evidence type="ECO:0000313" key="9">
    <source>
        <dbReference type="EMBL" id="CAA2980541.1"/>
    </source>
</evidence>
<dbReference type="PANTHER" id="PTHR31194:SF189">
    <property type="entry name" value="AP2_ERF DOMAIN-CONTAINING PROTEIN"/>
    <property type="match status" value="1"/>
</dbReference>
<dbReference type="InterPro" id="IPR050913">
    <property type="entry name" value="AP2/ERF_ERF"/>
</dbReference>
<dbReference type="Pfam" id="PF00847">
    <property type="entry name" value="AP2"/>
    <property type="match status" value="1"/>
</dbReference>
<dbReference type="PROSITE" id="PS51032">
    <property type="entry name" value="AP2_ERF"/>
    <property type="match status" value="1"/>
</dbReference>
<organism evidence="9 10">
    <name type="scientific">Olea europaea subsp. europaea</name>
    <dbReference type="NCBI Taxonomy" id="158383"/>
    <lineage>
        <taxon>Eukaryota</taxon>
        <taxon>Viridiplantae</taxon>
        <taxon>Streptophyta</taxon>
        <taxon>Embryophyta</taxon>
        <taxon>Tracheophyta</taxon>
        <taxon>Spermatophyta</taxon>
        <taxon>Magnoliopsida</taxon>
        <taxon>eudicotyledons</taxon>
        <taxon>Gunneridae</taxon>
        <taxon>Pentapetalae</taxon>
        <taxon>asterids</taxon>
        <taxon>lamiids</taxon>
        <taxon>Lamiales</taxon>
        <taxon>Oleaceae</taxon>
        <taxon>Oleeae</taxon>
        <taxon>Olea</taxon>
    </lineage>
</organism>
<evidence type="ECO:0000256" key="3">
    <source>
        <dbReference type="ARBA" id="ARBA00023125"/>
    </source>
</evidence>
<feature type="domain" description="AP2/ERF" evidence="8">
    <location>
        <begin position="24"/>
        <end position="81"/>
    </location>
</feature>
<dbReference type="AlphaFoldDB" id="A0A8S0RL44"/>
<dbReference type="GO" id="GO:0003700">
    <property type="term" value="F:DNA-binding transcription factor activity"/>
    <property type="evidence" value="ECO:0007669"/>
    <property type="project" value="InterPro"/>
</dbReference>
<evidence type="ECO:0000313" key="10">
    <source>
        <dbReference type="Proteomes" id="UP000594638"/>
    </source>
</evidence>
<dbReference type="InterPro" id="IPR001471">
    <property type="entry name" value="AP2/ERF_dom"/>
</dbReference>